<accession>A0ABQ6MJ52</accession>
<evidence type="ECO:0000313" key="2">
    <source>
        <dbReference type="Proteomes" id="UP001165060"/>
    </source>
</evidence>
<organism evidence="1 2">
    <name type="scientific">Tetraparma gracilis</name>
    <dbReference type="NCBI Taxonomy" id="2962635"/>
    <lineage>
        <taxon>Eukaryota</taxon>
        <taxon>Sar</taxon>
        <taxon>Stramenopiles</taxon>
        <taxon>Ochrophyta</taxon>
        <taxon>Bolidophyceae</taxon>
        <taxon>Parmales</taxon>
        <taxon>Triparmaceae</taxon>
        <taxon>Tetraparma</taxon>
    </lineage>
</organism>
<reference evidence="1 2" key="1">
    <citation type="journal article" date="2023" name="Commun. Biol.">
        <title>Genome analysis of Parmales, the sister group of diatoms, reveals the evolutionary specialization of diatoms from phago-mixotrophs to photoautotrophs.</title>
        <authorList>
            <person name="Ban H."/>
            <person name="Sato S."/>
            <person name="Yoshikawa S."/>
            <person name="Yamada K."/>
            <person name="Nakamura Y."/>
            <person name="Ichinomiya M."/>
            <person name="Sato N."/>
            <person name="Blanc-Mathieu R."/>
            <person name="Endo H."/>
            <person name="Kuwata A."/>
            <person name="Ogata H."/>
        </authorList>
    </citation>
    <scope>NUCLEOTIDE SEQUENCE [LARGE SCALE GENOMIC DNA]</scope>
</reference>
<protein>
    <submittedName>
        <fullName evidence="1">Uncharacterized protein</fullName>
    </submittedName>
</protein>
<name>A0ABQ6MJ52_9STRA</name>
<keyword evidence="2" id="KW-1185">Reference proteome</keyword>
<sequence length="269" mass="29035">PPPPPPRTPRWSGCCCSLDCVKHPCKYGCGAKTCNPCDIPACWSCFTCKACCANKCEATCMLCKRGQVKMACCMGLSIAFACNACMGWQCCADIAEMQDDSAVEYMLHSEIPDYKGLVGSEIPVATEFTNGAYAVVSPVDIDVEGAAVDPDAVAAAVNVKMGSGIVRYAGPSDRLKAAYEVGNDVEKFYKKERYQPPSTMESALYKTVDLCLPWCLRAPYGLRKENVLARALTRSGVGFDVLLHSIQSFRVSSVEKDEVAAITGAVMER</sequence>
<evidence type="ECO:0000313" key="1">
    <source>
        <dbReference type="EMBL" id="GMI27497.1"/>
    </source>
</evidence>
<dbReference type="Proteomes" id="UP001165060">
    <property type="component" value="Unassembled WGS sequence"/>
</dbReference>
<comment type="caution">
    <text evidence="1">The sequence shown here is derived from an EMBL/GenBank/DDBJ whole genome shotgun (WGS) entry which is preliminary data.</text>
</comment>
<gene>
    <name evidence="1" type="ORF">TeGR_g12528</name>
</gene>
<feature type="non-terminal residue" evidence="1">
    <location>
        <position position="1"/>
    </location>
</feature>
<proteinExistence type="predicted"/>
<dbReference type="EMBL" id="BRYB01004215">
    <property type="protein sequence ID" value="GMI27497.1"/>
    <property type="molecule type" value="Genomic_DNA"/>
</dbReference>